<proteinExistence type="predicted"/>
<accession>A0AAD3DDZ1</accession>
<feature type="region of interest" description="Disordered" evidence="1">
    <location>
        <begin position="197"/>
        <end position="228"/>
    </location>
</feature>
<dbReference type="EMBL" id="BLLK01000074">
    <property type="protein sequence ID" value="GFH61635.1"/>
    <property type="molecule type" value="Genomic_DNA"/>
</dbReference>
<sequence length="246" mass="29207">MQYTLSMMMHQQAEEKTHHSEQFSEGLQIIEEQRSKQNAINVDDLFEARVLSNKNCFWSLLQSQTDRMHHYYYQQEIYIIQKLSALDKASLLTLDLLEQLREDELWLQEFVTFNVHLFELAVSKFDVEHHVNTYEEEMRYFEETSSFTNGERLTQILDAIEAYEFDILQEPSKKRHLVKSSKQEGICKSSILERSKSDRERSKDTMRRLSSFHKESEKSNKSKCKRKGSISDKAASLLQFFVNLRK</sequence>
<comment type="caution">
    <text evidence="2">The sequence shown here is derived from an EMBL/GenBank/DDBJ whole genome shotgun (WGS) entry which is preliminary data.</text>
</comment>
<protein>
    <submittedName>
        <fullName evidence="2">Uncharacterized protein</fullName>
    </submittedName>
</protein>
<evidence type="ECO:0000256" key="1">
    <source>
        <dbReference type="SAM" id="MobiDB-lite"/>
    </source>
</evidence>
<organism evidence="2 3">
    <name type="scientific">Chaetoceros tenuissimus</name>
    <dbReference type="NCBI Taxonomy" id="426638"/>
    <lineage>
        <taxon>Eukaryota</taxon>
        <taxon>Sar</taxon>
        <taxon>Stramenopiles</taxon>
        <taxon>Ochrophyta</taxon>
        <taxon>Bacillariophyta</taxon>
        <taxon>Coscinodiscophyceae</taxon>
        <taxon>Chaetocerotophycidae</taxon>
        <taxon>Chaetocerotales</taxon>
        <taxon>Chaetocerotaceae</taxon>
        <taxon>Chaetoceros</taxon>
    </lineage>
</organism>
<gene>
    <name evidence="2" type="ORF">CTEN210_18111</name>
</gene>
<name>A0AAD3DDZ1_9STRA</name>
<keyword evidence="3" id="KW-1185">Reference proteome</keyword>
<evidence type="ECO:0000313" key="2">
    <source>
        <dbReference type="EMBL" id="GFH61635.1"/>
    </source>
</evidence>
<evidence type="ECO:0000313" key="3">
    <source>
        <dbReference type="Proteomes" id="UP001054902"/>
    </source>
</evidence>
<reference evidence="2 3" key="1">
    <citation type="journal article" date="2021" name="Sci. Rep.">
        <title>The genome of the diatom Chaetoceros tenuissimus carries an ancient integrated fragment of an extant virus.</title>
        <authorList>
            <person name="Hongo Y."/>
            <person name="Kimura K."/>
            <person name="Takaki Y."/>
            <person name="Yoshida Y."/>
            <person name="Baba S."/>
            <person name="Kobayashi G."/>
            <person name="Nagasaki K."/>
            <person name="Hano T."/>
            <person name="Tomaru Y."/>
        </authorList>
    </citation>
    <scope>NUCLEOTIDE SEQUENCE [LARGE SCALE GENOMIC DNA]</scope>
    <source>
        <strain evidence="2 3">NIES-3715</strain>
    </source>
</reference>
<feature type="compositionally biased region" description="Basic and acidic residues" evidence="1">
    <location>
        <begin position="197"/>
        <end position="220"/>
    </location>
</feature>
<dbReference type="Proteomes" id="UP001054902">
    <property type="component" value="Unassembled WGS sequence"/>
</dbReference>
<dbReference type="AlphaFoldDB" id="A0AAD3DDZ1"/>